<dbReference type="CDD" id="cd07389">
    <property type="entry name" value="MPP_PhoD"/>
    <property type="match status" value="1"/>
</dbReference>
<reference evidence="3 4" key="1">
    <citation type="submission" date="2016-10" db="EMBL/GenBank/DDBJ databases">
        <authorList>
            <person name="de Groot N.N."/>
        </authorList>
    </citation>
    <scope>NUCLEOTIDE SEQUENCE [LARGE SCALE GENOMIC DNA]</scope>
    <source>
        <strain evidence="3 4">CGMCC 1.6848</strain>
    </source>
</reference>
<feature type="domain" description="PhoD-like phosphatase metallophosphatase" evidence="2">
    <location>
        <begin position="332"/>
        <end position="576"/>
    </location>
</feature>
<dbReference type="InterPro" id="IPR029052">
    <property type="entry name" value="Metallo-depent_PP-like"/>
</dbReference>
<dbReference type="PANTHER" id="PTHR37031">
    <property type="entry name" value="METALLOPHOSPHATASE BINDING DOMAIN PROTEIN"/>
    <property type="match status" value="1"/>
</dbReference>
<organism evidence="3 4">
    <name type="scientific">Modicisalibacter xianhensis</name>
    <dbReference type="NCBI Taxonomy" id="442341"/>
    <lineage>
        <taxon>Bacteria</taxon>
        <taxon>Pseudomonadati</taxon>
        <taxon>Pseudomonadota</taxon>
        <taxon>Gammaproteobacteria</taxon>
        <taxon>Oceanospirillales</taxon>
        <taxon>Halomonadaceae</taxon>
        <taxon>Modicisalibacter</taxon>
    </lineage>
</organism>
<sequence>MVNLCEAGYAAYPMQIASLSANNGMASSDSLPDVLAGPILRRTEPGRLVFWLAASRPLSLCLALYPEGEPVRHLALDEHRDCLPLGTHAYIHLIDVRLEAPLPTDVLIGYDLFIGDLQAGQAGIANWAAHVLYEDETHPSFVIKSRIDSVLHGSCRKPHHASRDGLARADAWLDERRTQAVTRPALLLMTGDQIYADDVAGPMLTAIHALIRRLGLVGEHLEGAVVEDSEALYVAEATYYRREQLLPAFESNEALRERFFGGVEKPIFTSANAANHLITFAEVAAMYLLVWSPLPWRLIDGDAPPLDAACSARFAAEHAILEDFIAELPAAARLMAQVPTLMIFDDHDVTDDWNLTAAWEETAYGHPFSRRIIGNALLAYLLFQGWGNDPDTLASPLARLHGLLDQAAAGYLPATHQDKLISELLRFEGWGYVLPTSPRLIVLDTRTRRWRSERNRHRPSGLMDWEALSELQQDLLDERAVIIVSPAPMFGVKLIEGIQRLFSWAGKPLLVDAENWMAHRGAASVMLNIFRHTRTPQHYVILSGDVHYSFVYDVRIRHRERGPKIWQITSSGIKNEFPDTLLDWFDRLNRWLYAPWSPLNWFTKRRRMLVQPRVPDHAKAGERLWNGAGIGLVTFDKAGRPLDIQQLDAEGETIGFQPDPTQHPATRLSKRTSAESDTPRG</sequence>
<protein>
    <submittedName>
        <fullName evidence="3">PhoD-like phosphatase</fullName>
    </submittedName>
</protein>
<keyword evidence="4" id="KW-1185">Reference proteome</keyword>
<dbReference type="AlphaFoldDB" id="A0A1I2Y203"/>
<dbReference type="STRING" id="442341.SAMN04487959_101189"/>
<dbReference type="Pfam" id="PF09423">
    <property type="entry name" value="PhoD"/>
    <property type="match status" value="1"/>
</dbReference>
<accession>A0A1I2Y203</accession>
<dbReference type="InterPro" id="IPR038607">
    <property type="entry name" value="PhoD-like_sf"/>
</dbReference>
<dbReference type="SUPFAM" id="SSF56300">
    <property type="entry name" value="Metallo-dependent phosphatases"/>
    <property type="match status" value="1"/>
</dbReference>
<evidence type="ECO:0000313" key="3">
    <source>
        <dbReference type="EMBL" id="SFH19672.1"/>
    </source>
</evidence>
<dbReference type="Proteomes" id="UP000199040">
    <property type="component" value="Unassembled WGS sequence"/>
</dbReference>
<feature type="region of interest" description="Disordered" evidence="1">
    <location>
        <begin position="652"/>
        <end position="681"/>
    </location>
</feature>
<dbReference type="PANTHER" id="PTHR37031:SF2">
    <property type="entry name" value="PHOD-LIKE PHOSPHATASE METALLOPHOSPHATASE DOMAIN-CONTAINING PROTEIN"/>
    <property type="match status" value="1"/>
</dbReference>
<feature type="compositionally biased region" description="Basic and acidic residues" evidence="1">
    <location>
        <begin position="672"/>
        <end position="681"/>
    </location>
</feature>
<evidence type="ECO:0000259" key="2">
    <source>
        <dbReference type="Pfam" id="PF09423"/>
    </source>
</evidence>
<dbReference type="Gene3D" id="3.60.21.70">
    <property type="entry name" value="PhoD-like phosphatase"/>
    <property type="match status" value="1"/>
</dbReference>
<evidence type="ECO:0000313" key="4">
    <source>
        <dbReference type="Proteomes" id="UP000199040"/>
    </source>
</evidence>
<name>A0A1I2Y203_9GAMM</name>
<dbReference type="EMBL" id="FOPY01000001">
    <property type="protein sequence ID" value="SFH19672.1"/>
    <property type="molecule type" value="Genomic_DNA"/>
</dbReference>
<gene>
    <name evidence="3" type="ORF">SAMN04487959_101189</name>
</gene>
<evidence type="ECO:0000256" key="1">
    <source>
        <dbReference type="SAM" id="MobiDB-lite"/>
    </source>
</evidence>
<dbReference type="InterPro" id="IPR018946">
    <property type="entry name" value="PhoD-like_MPP"/>
</dbReference>
<proteinExistence type="predicted"/>